<sequence>MLILFSGVLSGEQTSSSSEFYSSSFAWTCKRGLPKKVKSFAWT</sequence>
<proteinExistence type="predicted"/>
<protein>
    <submittedName>
        <fullName evidence="1">Uncharacterized protein</fullName>
    </submittedName>
</protein>
<organism evidence="1 2">
    <name type="scientific">Arabis alpina</name>
    <name type="common">Alpine rock-cress</name>
    <dbReference type="NCBI Taxonomy" id="50452"/>
    <lineage>
        <taxon>Eukaryota</taxon>
        <taxon>Viridiplantae</taxon>
        <taxon>Streptophyta</taxon>
        <taxon>Embryophyta</taxon>
        <taxon>Tracheophyta</taxon>
        <taxon>Spermatophyta</taxon>
        <taxon>Magnoliopsida</taxon>
        <taxon>eudicotyledons</taxon>
        <taxon>Gunneridae</taxon>
        <taxon>Pentapetalae</taxon>
        <taxon>rosids</taxon>
        <taxon>malvids</taxon>
        <taxon>Brassicales</taxon>
        <taxon>Brassicaceae</taxon>
        <taxon>Arabideae</taxon>
        <taxon>Arabis</taxon>
    </lineage>
</organism>
<dbReference type="Gramene" id="KFK28854">
    <property type="protein sequence ID" value="KFK28854"/>
    <property type="gene ID" value="AALP_AA7G057100"/>
</dbReference>
<dbReference type="Proteomes" id="UP000029120">
    <property type="component" value="Chromosome 7"/>
</dbReference>
<evidence type="ECO:0000313" key="2">
    <source>
        <dbReference type="Proteomes" id="UP000029120"/>
    </source>
</evidence>
<dbReference type="EMBL" id="CM002875">
    <property type="protein sequence ID" value="KFK28854.1"/>
    <property type="molecule type" value="Genomic_DNA"/>
</dbReference>
<evidence type="ECO:0000313" key="1">
    <source>
        <dbReference type="EMBL" id="KFK28854.1"/>
    </source>
</evidence>
<keyword evidence="2" id="KW-1185">Reference proteome</keyword>
<name>A0A087GG52_ARAAL</name>
<dbReference type="AlphaFoldDB" id="A0A087GG52"/>
<gene>
    <name evidence="1" type="ordered locus">AALP_Aa7g057100</name>
</gene>
<reference evidence="2" key="1">
    <citation type="journal article" date="2015" name="Nat. Plants">
        <title>Genome expansion of Arabis alpina linked with retrotransposition and reduced symmetric DNA methylation.</title>
        <authorList>
            <person name="Willing E.M."/>
            <person name="Rawat V."/>
            <person name="Mandakova T."/>
            <person name="Maumus F."/>
            <person name="James G.V."/>
            <person name="Nordstroem K.J."/>
            <person name="Becker C."/>
            <person name="Warthmann N."/>
            <person name="Chica C."/>
            <person name="Szarzynska B."/>
            <person name="Zytnicki M."/>
            <person name="Albani M.C."/>
            <person name="Kiefer C."/>
            <person name="Bergonzi S."/>
            <person name="Castaings L."/>
            <person name="Mateos J.L."/>
            <person name="Berns M.C."/>
            <person name="Bujdoso N."/>
            <person name="Piofczyk T."/>
            <person name="de Lorenzo L."/>
            <person name="Barrero-Sicilia C."/>
            <person name="Mateos I."/>
            <person name="Piednoel M."/>
            <person name="Hagmann J."/>
            <person name="Chen-Min-Tao R."/>
            <person name="Iglesias-Fernandez R."/>
            <person name="Schuster S.C."/>
            <person name="Alonso-Blanco C."/>
            <person name="Roudier F."/>
            <person name="Carbonero P."/>
            <person name="Paz-Ares J."/>
            <person name="Davis S.J."/>
            <person name="Pecinka A."/>
            <person name="Quesneville H."/>
            <person name="Colot V."/>
            <person name="Lysak M.A."/>
            <person name="Weigel D."/>
            <person name="Coupland G."/>
            <person name="Schneeberger K."/>
        </authorList>
    </citation>
    <scope>NUCLEOTIDE SEQUENCE [LARGE SCALE GENOMIC DNA]</scope>
    <source>
        <strain evidence="2">cv. Pajares</strain>
    </source>
</reference>
<accession>A0A087GG52</accession>